<dbReference type="PANTHER" id="PTHR33112:SF16">
    <property type="entry name" value="HETEROKARYON INCOMPATIBILITY DOMAIN-CONTAINING PROTEIN"/>
    <property type="match status" value="1"/>
</dbReference>
<reference evidence="2 3" key="1">
    <citation type="submission" date="2016-04" db="EMBL/GenBank/DDBJ databases">
        <title>A degradative enzymes factory behind the ericoid mycorrhizal symbiosis.</title>
        <authorList>
            <consortium name="DOE Joint Genome Institute"/>
            <person name="Martino E."/>
            <person name="Morin E."/>
            <person name="Grelet G."/>
            <person name="Kuo A."/>
            <person name="Kohler A."/>
            <person name="Daghino S."/>
            <person name="Barry K."/>
            <person name="Choi C."/>
            <person name="Cichocki N."/>
            <person name="Clum A."/>
            <person name="Copeland A."/>
            <person name="Hainaut M."/>
            <person name="Haridas S."/>
            <person name="Labutti K."/>
            <person name="Lindquist E."/>
            <person name="Lipzen A."/>
            <person name="Khouja H.-R."/>
            <person name="Murat C."/>
            <person name="Ohm R."/>
            <person name="Olson A."/>
            <person name="Spatafora J."/>
            <person name="Veneault-Fourrey C."/>
            <person name="Henrissat B."/>
            <person name="Grigoriev I."/>
            <person name="Martin F."/>
            <person name="Perotto S."/>
        </authorList>
    </citation>
    <scope>NUCLEOTIDE SEQUENCE [LARGE SCALE GENOMIC DNA]</scope>
    <source>
        <strain evidence="2 3">F</strain>
    </source>
</reference>
<keyword evidence="3" id="KW-1185">Reference proteome</keyword>
<gene>
    <name evidence="2" type="ORF">L207DRAFT_500010</name>
</gene>
<dbReference type="InterPro" id="IPR010730">
    <property type="entry name" value="HET"/>
</dbReference>
<protein>
    <submittedName>
        <fullName evidence="2">HET-domain-containing protein</fullName>
    </submittedName>
</protein>
<evidence type="ECO:0000313" key="3">
    <source>
        <dbReference type="Proteomes" id="UP000235786"/>
    </source>
</evidence>
<dbReference type="AlphaFoldDB" id="A0A2J6R1D1"/>
<evidence type="ECO:0000313" key="2">
    <source>
        <dbReference type="EMBL" id="PMD32330.1"/>
    </source>
</evidence>
<feature type="domain" description="Heterokaryon incompatibility" evidence="1">
    <location>
        <begin position="55"/>
        <end position="204"/>
    </location>
</feature>
<accession>A0A2J6R1D1</accession>
<name>A0A2J6R1D1_HYAVF</name>
<dbReference type="Pfam" id="PF06985">
    <property type="entry name" value="HET"/>
    <property type="match status" value="1"/>
</dbReference>
<sequence length="474" mass="54295">MARLQGWLQICDTEPSHNICQQSSVFMPSRVIDTADALEQQTVKLVETTGMQADYIALSHCWGTSQRFLTTKSTIDEARSGISISLLPETFRDAIWLTSKLGKRYLWIDSLCIVQDDENDWLVESRQMRHIYWNSYLTVAASNGRDDNDGFLRSFKIGELIEIVLNLPSGASRRIYIQSTKARSRYVIESGELPLDSRGWTLQERLLPHRAVRYGTMSMEWACRYQEGPATGIWNDFWHLRTHLHWRRMIEQYTRRSLTYERDKLPAISGLAEMFADTTKNKYCAGLWWEGLAEDLLWTKGSGILTKPKDRNGPSWSWASVDGPIDFVMTKNNPMTVAYESTFIDSDIKLKTQNPYGEVESGTITLEGPLRPLKVIFPEKHGVGRFGYQKEWFDFEKLISEEVFELDILRNTDSIRSDVPGVEGPVVSYSLISLLIVKLTSNPDTFARVGLCRTDTDSRFERSLAASRLRIVLV</sequence>
<organism evidence="2 3">
    <name type="scientific">Hyaloscypha variabilis (strain UAMH 11265 / GT02V1 / F)</name>
    <name type="common">Meliniomyces variabilis</name>
    <dbReference type="NCBI Taxonomy" id="1149755"/>
    <lineage>
        <taxon>Eukaryota</taxon>
        <taxon>Fungi</taxon>
        <taxon>Dikarya</taxon>
        <taxon>Ascomycota</taxon>
        <taxon>Pezizomycotina</taxon>
        <taxon>Leotiomycetes</taxon>
        <taxon>Helotiales</taxon>
        <taxon>Hyaloscyphaceae</taxon>
        <taxon>Hyaloscypha</taxon>
        <taxon>Hyaloscypha variabilis</taxon>
    </lineage>
</organism>
<dbReference type="STRING" id="1149755.A0A2J6R1D1"/>
<dbReference type="PANTHER" id="PTHR33112">
    <property type="entry name" value="DOMAIN PROTEIN, PUTATIVE-RELATED"/>
    <property type="match status" value="1"/>
</dbReference>
<dbReference type="EMBL" id="KZ613959">
    <property type="protein sequence ID" value="PMD32330.1"/>
    <property type="molecule type" value="Genomic_DNA"/>
</dbReference>
<dbReference type="OrthoDB" id="8300194at2759"/>
<evidence type="ECO:0000259" key="1">
    <source>
        <dbReference type="Pfam" id="PF06985"/>
    </source>
</evidence>
<dbReference type="Proteomes" id="UP000235786">
    <property type="component" value="Unassembled WGS sequence"/>
</dbReference>
<proteinExistence type="predicted"/>